<name>A0A402AY86_9CHLR</name>
<dbReference type="EMBL" id="BIFS01000002">
    <property type="protein sequence ID" value="GCE24037.1"/>
    <property type="molecule type" value="Genomic_DNA"/>
</dbReference>
<comment type="caution">
    <text evidence="1">The sequence shown here is derived from an EMBL/GenBank/DDBJ whole genome shotgun (WGS) entry which is preliminary data.</text>
</comment>
<gene>
    <name evidence="1" type="ORF">KDK_78370</name>
</gene>
<protein>
    <submittedName>
        <fullName evidence="1">Uncharacterized protein</fullName>
    </submittedName>
</protein>
<reference evidence="2" key="1">
    <citation type="submission" date="2018-12" db="EMBL/GenBank/DDBJ databases">
        <title>Tengunoibacter tsumagoiensis gen. nov., sp. nov., Dictyobacter kobayashii sp. nov., D. alpinus sp. nov., and D. joshuensis sp. nov. and description of Dictyobacteraceae fam. nov. within the order Ktedonobacterales isolated from Tengu-no-mugimeshi.</title>
        <authorList>
            <person name="Wang C.M."/>
            <person name="Zheng Y."/>
            <person name="Sakai Y."/>
            <person name="Toyoda A."/>
            <person name="Minakuchi Y."/>
            <person name="Abe K."/>
            <person name="Yokota A."/>
            <person name="Yabe S."/>
        </authorList>
    </citation>
    <scope>NUCLEOTIDE SEQUENCE [LARGE SCALE GENOMIC DNA]</scope>
    <source>
        <strain evidence="2">Uno11</strain>
    </source>
</reference>
<dbReference type="SUPFAM" id="SSF52518">
    <property type="entry name" value="Thiamin diphosphate-binding fold (THDP-binding)"/>
    <property type="match status" value="1"/>
</dbReference>
<sequence>MIIVDLNRQSLDRVVPGIRATQLKNLFGAAGWHTLEAKYGRQLEAVFAQPGEMLYANVSMR</sequence>
<organism evidence="1 2">
    <name type="scientific">Dictyobacter kobayashii</name>
    <dbReference type="NCBI Taxonomy" id="2014872"/>
    <lineage>
        <taxon>Bacteria</taxon>
        <taxon>Bacillati</taxon>
        <taxon>Chloroflexota</taxon>
        <taxon>Ktedonobacteria</taxon>
        <taxon>Ktedonobacterales</taxon>
        <taxon>Dictyobacteraceae</taxon>
        <taxon>Dictyobacter</taxon>
    </lineage>
</organism>
<proteinExistence type="predicted"/>
<accession>A0A402AY86</accession>
<dbReference type="Proteomes" id="UP000287188">
    <property type="component" value="Unassembled WGS sequence"/>
</dbReference>
<keyword evidence="2" id="KW-1185">Reference proteome</keyword>
<evidence type="ECO:0000313" key="1">
    <source>
        <dbReference type="EMBL" id="GCE24037.1"/>
    </source>
</evidence>
<evidence type="ECO:0000313" key="2">
    <source>
        <dbReference type="Proteomes" id="UP000287188"/>
    </source>
</evidence>
<dbReference type="AlphaFoldDB" id="A0A402AY86"/>
<dbReference type="InterPro" id="IPR029061">
    <property type="entry name" value="THDP-binding"/>
</dbReference>
<dbReference type="Gene3D" id="3.40.50.970">
    <property type="match status" value="1"/>
</dbReference>